<feature type="transmembrane region" description="Helical" evidence="1">
    <location>
        <begin position="233"/>
        <end position="253"/>
    </location>
</feature>
<reference evidence="2 3" key="1">
    <citation type="submission" date="2019-10" db="EMBL/GenBank/DDBJ databases">
        <authorList>
            <person name="Palmer J.M."/>
        </authorList>
    </citation>
    <scope>NUCLEOTIDE SEQUENCE [LARGE SCALE GENOMIC DNA]</scope>
    <source>
        <strain evidence="2 3">TWF718</strain>
    </source>
</reference>
<feature type="transmembrane region" description="Helical" evidence="1">
    <location>
        <begin position="117"/>
        <end position="137"/>
    </location>
</feature>
<dbReference type="AlphaFoldDB" id="A0AAN8RED5"/>
<dbReference type="EMBL" id="JAVHNR010000002">
    <property type="protein sequence ID" value="KAK6350380.1"/>
    <property type="molecule type" value="Genomic_DNA"/>
</dbReference>
<keyword evidence="1" id="KW-0812">Transmembrane</keyword>
<comment type="caution">
    <text evidence="2">The sequence shown here is derived from an EMBL/GenBank/DDBJ whole genome shotgun (WGS) entry which is preliminary data.</text>
</comment>
<gene>
    <name evidence="2" type="ORF">TWF718_003573</name>
</gene>
<feature type="transmembrane region" description="Helical" evidence="1">
    <location>
        <begin position="191"/>
        <end position="213"/>
    </location>
</feature>
<keyword evidence="1" id="KW-1133">Transmembrane helix</keyword>
<keyword evidence="3" id="KW-1185">Reference proteome</keyword>
<feature type="transmembrane region" description="Helical" evidence="1">
    <location>
        <begin position="67"/>
        <end position="97"/>
    </location>
</feature>
<evidence type="ECO:0000256" key="1">
    <source>
        <dbReference type="SAM" id="Phobius"/>
    </source>
</evidence>
<keyword evidence="1" id="KW-0472">Membrane</keyword>
<evidence type="ECO:0000313" key="3">
    <source>
        <dbReference type="Proteomes" id="UP001313282"/>
    </source>
</evidence>
<accession>A0AAN8RED5</accession>
<protein>
    <submittedName>
        <fullName evidence="2">Uncharacterized protein</fullName>
    </submittedName>
</protein>
<name>A0AAN8RED5_9PEZI</name>
<feature type="transmembrane region" description="Helical" evidence="1">
    <location>
        <begin position="24"/>
        <end position="42"/>
    </location>
</feature>
<proteinExistence type="predicted"/>
<dbReference type="Proteomes" id="UP001313282">
    <property type="component" value="Unassembled WGS sequence"/>
</dbReference>
<evidence type="ECO:0000313" key="2">
    <source>
        <dbReference type="EMBL" id="KAK6350380.1"/>
    </source>
</evidence>
<organism evidence="2 3">
    <name type="scientific">Orbilia javanica</name>
    <dbReference type="NCBI Taxonomy" id="47235"/>
    <lineage>
        <taxon>Eukaryota</taxon>
        <taxon>Fungi</taxon>
        <taxon>Dikarya</taxon>
        <taxon>Ascomycota</taxon>
        <taxon>Pezizomycotina</taxon>
        <taxon>Orbiliomycetes</taxon>
        <taxon>Orbiliales</taxon>
        <taxon>Orbiliaceae</taxon>
        <taxon>Orbilia</taxon>
    </lineage>
</organism>
<sequence>MYLSQHFLRILRSRKPGVDIFENSFWMASQTIATGVVMFSAVKSRKTSERLLIEQCYKLERPQVAQIVLTSVISFNIYLVAGTLAAVLTAIALMISLDWRALVLFFEGLSTWKASRGNQLAGLAWGWLHFILAISLLQSVRNFDRKEGQITLPIDEETSSAIPDAKPEVETNYIVSTDVREPPTFLPLSRLLSMFCVLVVLAEALITVVFFGLEKILLPGLVASQSIAAEGLVLAHILTTDAIGVILVVTLTIQELSVHSIIRSLIAGLTES</sequence>